<keyword evidence="1" id="KW-1133">Transmembrane helix</keyword>
<evidence type="ECO:0000313" key="2">
    <source>
        <dbReference type="EMBL" id="KAF2115090.1"/>
    </source>
</evidence>
<keyword evidence="3" id="KW-1185">Reference proteome</keyword>
<gene>
    <name evidence="2" type="ORF">BDV96DRAFT_92920</name>
</gene>
<dbReference type="AlphaFoldDB" id="A0A6A5Z6M0"/>
<keyword evidence="1" id="KW-0812">Transmembrane</keyword>
<dbReference type="Proteomes" id="UP000799770">
    <property type="component" value="Unassembled WGS sequence"/>
</dbReference>
<evidence type="ECO:0000313" key="3">
    <source>
        <dbReference type="Proteomes" id="UP000799770"/>
    </source>
</evidence>
<organism evidence="2 3">
    <name type="scientific">Lophiotrema nucula</name>
    <dbReference type="NCBI Taxonomy" id="690887"/>
    <lineage>
        <taxon>Eukaryota</taxon>
        <taxon>Fungi</taxon>
        <taxon>Dikarya</taxon>
        <taxon>Ascomycota</taxon>
        <taxon>Pezizomycotina</taxon>
        <taxon>Dothideomycetes</taxon>
        <taxon>Pleosporomycetidae</taxon>
        <taxon>Pleosporales</taxon>
        <taxon>Lophiotremataceae</taxon>
        <taxon>Lophiotrema</taxon>
    </lineage>
</organism>
<sequence>MRLRHHLRHHHSNTAAACLNGGDSKKFVIYPSSFFGPHLVHGGLGKDLIHSDIGSSLRRRLFLSIYSARSQLERYLYGSFLSIMLLLLLLLVAALRIYTCPFTFVRSKLGLWGSAVCLVFVSILCACGCGTCFYHLSYLAFIDDELKSEWNGRFL</sequence>
<protein>
    <submittedName>
        <fullName evidence="2">Uncharacterized protein</fullName>
    </submittedName>
</protein>
<keyword evidence="1" id="KW-0472">Membrane</keyword>
<name>A0A6A5Z6M0_9PLEO</name>
<dbReference type="EMBL" id="ML977324">
    <property type="protein sequence ID" value="KAF2115090.1"/>
    <property type="molecule type" value="Genomic_DNA"/>
</dbReference>
<accession>A0A6A5Z6M0</accession>
<feature type="transmembrane region" description="Helical" evidence="1">
    <location>
        <begin position="75"/>
        <end position="99"/>
    </location>
</feature>
<reference evidence="2" key="1">
    <citation type="journal article" date="2020" name="Stud. Mycol.">
        <title>101 Dothideomycetes genomes: a test case for predicting lifestyles and emergence of pathogens.</title>
        <authorList>
            <person name="Haridas S."/>
            <person name="Albert R."/>
            <person name="Binder M."/>
            <person name="Bloem J."/>
            <person name="Labutti K."/>
            <person name="Salamov A."/>
            <person name="Andreopoulos B."/>
            <person name="Baker S."/>
            <person name="Barry K."/>
            <person name="Bills G."/>
            <person name="Bluhm B."/>
            <person name="Cannon C."/>
            <person name="Castanera R."/>
            <person name="Culley D."/>
            <person name="Daum C."/>
            <person name="Ezra D."/>
            <person name="Gonzalez J."/>
            <person name="Henrissat B."/>
            <person name="Kuo A."/>
            <person name="Liang C."/>
            <person name="Lipzen A."/>
            <person name="Lutzoni F."/>
            <person name="Magnuson J."/>
            <person name="Mondo S."/>
            <person name="Nolan M."/>
            <person name="Ohm R."/>
            <person name="Pangilinan J."/>
            <person name="Park H.-J."/>
            <person name="Ramirez L."/>
            <person name="Alfaro M."/>
            <person name="Sun H."/>
            <person name="Tritt A."/>
            <person name="Yoshinaga Y."/>
            <person name="Zwiers L.-H."/>
            <person name="Turgeon B."/>
            <person name="Goodwin S."/>
            <person name="Spatafora J."/>
            <person name="Crous P."/>
            <person name="Grigoriev I."/>
        </authorList>
    </citation>
    <scope>NUCLEOTIDE SEQUENCE</scope>
    <source>
        <strain evidence="2">CBS 627.86</strain>
    </source>
</reference>
<feature type="transmembrane region" description="Helical" evidence="1">
    <location>
        <begin position="111"/>
        <end position="136"/>
    </location>
</feature>
<proteinExistence type="predicted"/>
<evidence type="ECO:0000256" key="1">
    <source>
        <dbReference type="SAM" id="Phobius"/>
    </source>
</evidence>